<evidence type="ECO:0000256" key="2">
    <source>
        <dbReference type="SAM" id="SignalP"/>
    </source>
</evidence>
<evidence type="ECO:0008006" key="5">
    <source>
        <dbReference type="Google" id="ProtNLM"/>
    </source>
</evidence>
<reference evidence="3" key="1">
    <citation type="submission" date="2022-08" db="EMBL/GenBank/DDBJ databases">
        <authorList>
            <consortium name="DOE Joint Genome Institute"/>
            <person name="Min B."/>
            <person name="Sierra-Patev S."/>
            <person name="Naranjo-Ortiz M."/>
            <person name="Looney B."/>
            <person name="Konkel Z."/>
            <person name="Slot J.C."/>
            <person name="Sakamoto Y."/>
            <person name="Steenwyk J.L."/>
            <person name="Rokas A."/>
            <person name="Carro J."/>
            <person name="Camarero S."/>
            <person name="Ferreira P."/>
            <person name="Molpeceres G."/>
            <person name="Ruiz-duenas F.J."/>
            <person name="Serrano A."/>
            <person name="Henrissat B."/>
            <person name="Drula E."/>
            <person name="Hughes K.W."/>
            <person name="Mata J.L."/>
            <person name="Ishikawa N.K."/>
            <person name="Vargas-Isla R."/>
            <person name="Ushijima S."/>
            <person name="Smith C.A."/>
            <person name="Ahrendt S."/>
            <person name="Andreopoulos W."/>
            <person name="He G."/>
            <person name="LaButti K."/>
            <person name="Lipzen A."/>
            <person name="Ng V."/>
            <person name="Riley R."/>
            <person name="Sandor L."/>
            <person name="Barry K."/>
            <person name="Martinez A.T."/>
            <person name="Xiao Y."/>
            <person name="Gibbons J.G."/>
            <person name="Terashima K."/>
            <person name="Hibbett D.S."/>
            <person name="Grigoriev I.V."/>
        </authorList>
    </citation>
    <scope>NUCLEOTIDE SEQUENCE</scope>
    <source>
        <strain evidence="3">ET3784</strain>
    </source>
</reference>
<evidence type="ECO:0000256" key="1">
    <source>
        <dbReference type="SAM" id="Phobius"/>
    </source>
</evidence>
<name>A0AA38N446_9AGAR</name>
<proteinExistence type="predicted"/>
<keyword evidence="4" id="KW-1185">Reference proteome</keyword>
<keyword evidence="2" id="KW-0732">Signal</keyword>
<feature type="transmembrane region" description="Helical" evidence="1">
    <location>
        <begin position="196"/>
        <end position="218"/>
    </location>
</feature>
<comment type="caution">
    <text evidence="3">The sequence shown here is derived from an EMBL/GenBank/DDBJ whole genome shotgun (WGS) entry which is preliminary data.</text>
</comment>
<dbReference type="EMBL" id="JANVFO010000008">
    <property type="protein sequence ID" value="KAJ3735602.1"/>
    <property type="molecule type" value="Genomic_DNA"/>
</dbReference>
<keyword evidence="1" id="KW-1133">Transmembrane helix</keyword>
<feature type="chain" id="PRO_5041311457" description="Copper transporter" evidence="2">
    <location>
        <begin position="28"/>
        <end position="248"/>
    </location>
</feature>
<organism evidence="3 4">
    <name type="scientific">Lentinula guzmanii</name>
    <dbReference type="NCBI Taxonomy" id="2804957"/>
    <lineage>
        <taxon>Eukaryota</taxon>
        <taxon>Fungi</taxon>
        <taxon>Dikarya</taxon>
        <taxon>Basidiomycota</taxon>
        <taxon>Agaricomycotina</taxon>
        <taxon>Agaricomycetes</taxon>
        <taxon>Agaricomycetidae</taxon>
        <taxon>Agaricales</taxon>
        <taxon>Marasmiineae</taxon>
        <taxon>Omphalotaceae</taxon>
        <taxon>Lentinula</taxon>
    </lineage>
</organism>
<feature type="signal peptide" evidence="2">
    <location>
        <begin position="1"/>
        <end position="27"/>
    </location>
</feature>
<dbReference type="Proteomes" id="UP001176059">
    <property type="component" value="Unassembled WGS sequence"/>
</dbReference>
<keyword evidence="1" id="KW-0472">Membrane</keyword>
<evidence type="ECO:0000313" key="3">
    <source>
        <dbReference type="EMBL" id="KAJ3735602.1"/>
    </source>
</evidence>
<sequence>MSSVHFNLWHSLLKFCFSCILSPRCESPRLPSPTHCRISNILRCQFGCQEARTAKCEVLYCLPLSSVVVELQNIKSPSECSAFLQVLPTMHKLFFFYLCLSSALVLTFSSNVVEGSPIPSSEQRFILVHCELLEAHEQLFQTISKTGSHYSTGVSGMAVTDPHAVLLVKFSTGLDALVQYLYGIIRGAPVMIFIQLHIPASVIISAFILISLGGYLAFISPGSDNKKELEKDRVAMPVAFEISRAILV</sequence>
<reference evidence="3" key="2">
    <citation type="journal article" date="2023" name="Proc. Natl. Acad. Sci. U.S.A.">
        <title>A global phylogenomic analysis of the shiitake genus Lentinula.</title>
        <authorList>
            <person name="Sierra-Patev S."/>
            <person name="Min B."/>
            <person name="Naranjo-Ortiz M."/>
            <person name="Looney B."/>
            <person name="Konkel Z."/>
            <person name="Slot J.C."/>
            <person name="Sakamoto Y."/>
            <person name="Steenwyk J.L."/>
            <person name="Rokas A."/>
            <person name="Carro J."/>
            <person name="Camarero S."/>
            <person name="Ferreira P."/>
            <person name="Molpeceres G."/>
            <person name="Ruiz-Duenas F.J."/>
            <person name="Serrano A."/>
            <person name="Henrissat B."/>
            <person name="Drula E."/>
            <person name="Hughes K.W."/>
            <person name="Mata J.L."/>
            <person name="Ishikawa N.K."/>
            <person name="Vargas-Isla R."/>
            <person name="Ushijima S."/>
            <person name="Smith C.A."/>
            <person name="Donoghue J."/>
            <person name="Ahrendt S."/>
            <person name="Andreopoulos W."/>
            <person name="He G."/>
            <person name="LaButti K."/>
            <person name="Lipzen A."/>
            <person name="Ng V."/>
            <person name="Riley R."/>
            <person name="Sandor L."/>
            <person name="Barry K."/>
            <person name="Martinez A.T."/>
            <person name="Xiao Y."/>
            <person name="Gibbons J.G."/>
            <person name="Terashima K."/>
            <person name="Grigoriev I.V."/>
            <person name="Hibbett D."/>
        </authorList>
    </citation>
    <scope>NUCLEOTIDE SEQUENCE</scope>
    <source>
        <strain evidence="3">ET3784</strain>
    </source>
</reference>
<accession>A0AA38N446</accession>
<protein>
    <recommendedName>
        <fullName evidence="5">Copper transporter</fullName>
    </recommendedName>
</protein>
<dbReference type="AlphaFoldDB" id="A0AA38N446"/>
<gene>
    <name evidence="3" type="ORF">DFJ43DRAFT_816161</name>
</gene>
<keyword evidence="1" id="KW-0812">Transmembrane</keyword>
<evidence type="ECO:0000313" key="4">
    <source>
        <dbReference type="Proteomes" id="UP001176059"/>
    </source>
</evidence>